<dbReference type="InterPro" id="IPR003736">
    <property type="entry name" value="PAAI_dom"/>
</dbReference>
<dbReference type="CDD" id="cd03443">
    <property type="entry name" value="PaaI_thioesterase"/>
    <property type="match status" value="1"/>
</dbReference>
<evidence type="ECO:0000256" key="1">
    <source>
        <dbReference type="ARBA" id="ARBA00022801"/>
    </source>
</evidence>
<evidence type="ECO:0000259" key="2">
    <source>
        <dbReference type="Pfam" id="PF03061"/>
    </source>
</evidence>
<dbReference type="PANTHER" id="PTHR42856">
    <property type="entry name" value="ACYL-COENZYME A THIOESTERASE PAAI"/>
    <property type="match status" value="1"/>
</dbReference>
<dbReference type="PANTHER" id="PTHR42856:SF1">
    <property type="entry name" value="ACYL-COENZYME A THIOESTERASE PAAI"/>
    <property type="match status" value="1"/>
</dbReference>
<dbReference type="Gene3D" id="3.10.129.10">
    <property type="entry name" value="Hotdog Thioesterase"/>
    <property type="match status" value="1"/>
</dbReference>
<feature type="domain" description="Thioesterase" evidence="2">
    <location>
        <begin position="56"/>
        <end position="125"/>
    </location>
</feature>
<dbReference type="OrthoDB" id="286702at2"/>
<sequence length="145" mass="15029">MNHSPLQDPALLAAARARFAGDRYATEVTGCEIAAVAPGYARCQMAITPAHRNALGIVMGGAIFTLADFTFAVASNTGFPDTVSVDATVHYLTAAQGNSLTAESVAEKNGRRSCVYRIVITDDTGIHVAAVTVTGMRVGTPSAKS</sequence>
<gene>
    <name evidence="3" type="ORF">HMP0721_1791</name>
</gene>
<keyword evidence="1" id="KW-0378">Hydrolase</keyword>
<dbReference type="eggNOG" id="COG2050">
    <property type="taxonomic scope" value="Bacteria"/>
</dbReference>
<keyword evidence="4" id="KW-1185">Reference proteome</keyword>
<evidence type="ECO:0000313" key="3">
    <source>
        <dbReference type="EMBL" id="EFV01052.1"/>
    </source>
</evidence>
<comment type="caution">
    <text evidence="3">The sequence shown here is derived from an EMBL/GenBank/DDBJ whole genome shotgun (WGS) entry which is preliminary data.</text>
</comment>
<dbReference type="Pfam" id="PF03061">
    <property type="entry name" value="4HBT"/>
    <property type="match status" value="1"/>
</dbReference>
<dbReference type="InterPro" id="IPR006683">
    <property type="entry name" value="Thioestr_dom"/>
</dbReference>
<dbReference type="HOGENOM" id="CLU_089876_11_2_9"/>
<name>E6MIF6_9FIRM</name>
<organism evidence="3 4">
    <name type="scientific">Pseudoramibacter alactolyticus ATCC 23263</name>
    <dbReference type="NCBI Taxonomy" id="887929"/>
    <lineage>
        <taxon>Bacteria</taxon>
        <taxon>Bacillati</taxon>
        <taxon>Bacillota</taxon>
        <taxon>Clostridia</taxon>
        <taxon>Eubacteriales</taxon>
        <taxon>Eubacteriaceae</taxon>
        <taxon>Pseudoramibacter</taxon>
    </lineage>
</organism>
<dbReference type="EMBL" id="AEQN01000023">
    <property type="protein sequence ID" value="EFV01052.1"/>
    <property type="molecule type" value="Genomic_DNA"/>
</dbReference>
<evidence type="ECO:0000313" key="4">
    <source>
        <dbReference type="Proteomes" id="UP000004754"/>
    </source>
</evidence>
<dbReference type="GO" id="GO:0016289">
    <property type="term" value="F:acyl-CoA hydrolase activity"/>
    <property type="evidence" value="ECO:0007669"/>
    <property type="project" value="TreeGrafter"/>
</dbReference>
<dbReference type="AlphaFoldDB" id="E6MIF6"/>
<proteinExistence type="predicted"/>
<dbReference type="STRING" id="887929.HMP0721_1791"/>
<dbReference type="Proteomes" id="UP000004754">
    <property type="component" value="Unassembled WGS sequence"/>
</dbReference>
<reference evidence="3 4" key="1">
    <citation type="submission" date="2010-12" db="EMBL/GenBank/DDBJ databases">
        <authorList>
            <person name="Muzny D."/>
            <person name="Qin X."/>
            <person name="Deng J."/>
            <person name="Jiang H."/>
            <person name="Liu Y."/>
            <person name="Qu J."/>
            <person name="Song X.-Z."/>
            <person name="Zhang L."/>
            <person name="Thornton R."/>
            <person name="Coyle M."/>
            <person name="Francisco L."/>
            <person name="Jackson L."/>
            <person name="Javaid M."/>
            <person name="Korchina V."/>
            <person name="Kovar C."/>
            <person name="Mata R."/>
            <person name="Mathew T."/>
            <person name="Ngo R."/>
            <person name="Nguyen L."/>
            <person name="Nguyen N."/>
            <person name="Okwuonu G."/>
            <person name="Ongeri F."/>
            <person name="Pham C."/>
            <person name="Simmons D."/>
            <person name="Wilczek-Boney K."/>
            <person name="Hale W."/>
            <person name="Jakkamsetti A."/>
            <person name="Pham P."/>
            <person name="Ruth R."/>
            <person name="San Lucas F."/>
            <person name="Warren J."/>
            <person name="Zhang J."/>
            <person name="Zhao Z."/>
            <person name="Zhou C."/>
            <person name="Zhu D."/>
            <person name="Lee S."/>
            <person name="Bess C."/>
            <person name="Blankenburg K."/>
            <person name="Forbes L."/>
            <person name="Fu Q."/>
            <person name="Gubbala S."/>
            <person name="Hirani K."/>
            <person name="Jayaseelan J.C."/>
            <person name="Lara F."/>
            <person name="Munidasa M."/>
            <person name="Palculict T."/>
            <person name="Patil S."/>
            <person name="Pu L.-L."/>
            <person name="Saada N."/>
            <person name="Tang L."/>
            <person name="Weissenberger G."/>
            <person name="Zhu Y."/>
            <person name="Hemphill L."/>
            <person name="Shang Y."/>
            <person name="Youmans B."/>
            <person name="Ayvaz T."/>
            <person name="Ross M."/>
            <person name="Santibanez J."/>
            <person name="Aqrawi P."/>
            <person name="Gross S."/>
            <person name="Joshi V."/>
            <person name="Fowler G."/>
            <person name="Nazareth L."/>
            <person name="Reid J."/>
            <person name="Worley K."/>
            <person name="Petrosino J."/>
            <person name="Highlander S."/>
            <person name="Gibbs R."/>
        </authorList>
    </citation>
    <scope>NUCLEOTIDE SEQUENCE [LARGE SCALE GENOMIC DNA]</scope>
    <source>
        <strain evidence="3 4">ATCC 23263</strain>
    </source>
</reference>
<dbReference type="RefSeq" id="WP_006599213.1">
    <property type="nucleotide sequence ID" value="NZ_GL622359.1"/>
</dbReference>
<protein>
    <recommendedName>
        <fullName evidence="2">Thioesterase domain-containing protein</fullName>
    </recommendedName>
</protein>
<dbReference type="InterPro" id="IPR052723">
    <property type="entry name" value="Acyl-CoA_thioesterase_PaaI"/>
</dbReference>
<dbReference type="NCBIfam" id="TIGR00369">
    <property type="entry name" value="unchar_dom_1"/>
    <property type="match status" value="1"/>
</dbReference>
<dbReference type="SUPFAM" id="SSF54637">
    <property type="entry name" value="Thioesterase/thiol ester dehydrase-isomerase"/>
    <property type="match status" value="1"/>
</dbReference>
<dbReference type="InterPro" id="IPR029069">
    <property type="entry name" value="HotDog_dom_sf"/>
</dbReference>
<accession>E6MIF6</accession>